<organism evidence="1 2">
    <name type="scientific">Pyrobaculum ferrireducens</name>
    <dbReference type="NCBI Taxonomy" id="1104324"/>
    <lineage>
        <taxon>Archaea</taxon>
        <taxon>Thermoproteota</taxon>
        <taxon>Thermoprotei</taxon>
        <taxon>Thermoproteales</taxon>
        <taxon>Thermoproteaceae</taxon>
        <taxon>Pyrobaculum</taxon>
    </lineage>
</organism>
<dbReference type="AlphaFoldDB" id="G7VGP3"/>
<protein>
    <submittedName>
        <fullName evidence="1">Uncharacterized protein</fullName>
    </submittedName>
</protein>
<dbReference type="GeneID" id="11596229"/>
<dbReference type="Proteomes" id="UP000005867">
    <property type="component" value="Chromosome"/>
</dbReference>
<evidence type="ECO:0000313" key="2">
    <source>
        <dbReference type="Proteomes" id="UP000005867"/>
    </source>
</evidence>
<accession>G7VGP3</accession>
<gene>
    <name evidence="1" type="ORF">P186_1733</name>
</gene>
<evidence type="ECO:0000313" key="1">
    <source>
        <dbReference type="EMBL" id="AET33143.1"/>
    </source>
</evidence>
<dbReference type="HOGENOM" id="CLU_627929_0_0_2"/>
<sequence>METGELLSRIETALSPQPPPTLEEVLAEIGRRGVVTGGLNRVLQGYKIYVSYVAEKIAQMAPQHEDIEKGAVIMKQLLDRLGKVAEGVLKMVREHIDSGITKINGVGVYEAGGHKSYYVKIGGVKGEKNFPNLLSGMELEPFQLGWRASDESRVGKYAALYTTQLWQLYAWLAVRPGRVKIYVPRLNLTRHGASPMFVAVAECHIQAWSKDEAQKLAIEYIKRGDYRPLLTWWLGDGSVKWSFVEKRHYKLRISAGDNIKQQLTQLVGGFYERREKYFYLAGGKRLFKDLIESAGDYGKLLDILSPHKWQYLKSIYTPRRKYKRSPPSNVPNVIYVETPSGTIGLRLQLVFNEGGALYAVKYCSSQEEAHKVAEALRRLSTEPRITKGKTSYAVYIPTQEFIKLVKNDKNLYMFVKEYIHRRLEIATEQQKAIILKLVKRLGLE</sequence>
<dbReference type="OrthoDB" id="29194at2157"/>
<dbReference type="KEGG" id="pyr:P186_1733"/>
<dbReference type="eggNOG" id="arCOG10867">
    <property type="taxonomic scope" value="Archaea"/>
</dbReference>
<proteinExistence type="predicted"/>
<dbReference type="EMBL" id="CP003098">
    <property type="protein sequence ID" value="AET33143.1"/>
    <property type="molecule type" value="Genomic_DNA"/>
</dbReference>
<reference evidence="1 2" key="1">
    <citation type="journal article" date="2012" name="J. Bacteriol.">
        <title>Complete genome sequence of strain 1860, a crenarchaeon of the genus pyrobaculum able to grow with various electron acceptors.</title>
        <authorList>
            <person name="Mardanov A.V."/>
            <person name="Gumerov V.M."/>
            <person name="Slobodkina G.B."/>
            <person name="Beletsky A.V."/>
            <person name="Bonch-Osmolovskaya E.A."/>
            <person name="Ravin N.V."/>
            <person name="Skryabin K.G."/>
        </authorList>
    </citation>
    <scope>NUCLEOTIDE SEQUENCE [LARGE SCALE GENOMIC DNA]</scope>
    <source>
        <strain evidence="1 2">1860</strain>
    </source>
</reference>
<dbReference type="BioCyc" id="PSP1104324:GJSN-1698-MONOMER"/>
<keyword evidence="2" id="KW-1185">Reference proteome</keyword>
<name>G7VGP3_9CREN</name>
<dbReference type="RefSeq" id="WP_014288968.1">
    <property type="nucleotide sequence ID" value="NC_016645.1"/>
</dbReference>